<evidence type="ECO:0000313" key="1">
    <source>
        <dbReference type="EMBL" id="MBF2714707.1"/>
    </source>
</evidence>
<sequence>MAAVLLLSVAGITGSAHPVYQQDVRFQSRLKRKRRGKAARETDQSNAVELVGKSVPFDDRGNHLIERSPRIRNSRAAIIFGDTSDAEPLITRAEAGRRGTLGETKMAPSDVAFQELASGAKSAPLEPKPRSIMARTFVAIETTLMLGMVFGLRLRQSEGSPCLLSPDGIYLMIIKAANHLKILRQSPIKLVSRRLA</sequence>
<gene>
    <name evidence="1" type="ORF">IEI95_010825</name>
</gene>
<comment type="caution">
    <text evidence="1">The sequence shown here is derived from an EMBL/GenBank/DDBJ whole genome shotgun (WGS) entry which is preliminary data.</text>
</comment>
<reference evidence="1" key="1">
    <citation type="submission" date="2020-11" db="EMBL/GenBank/DDBJ databases">
        <title>Agrobacterium vitis strain K377 genome.</title>
        <authorList>
            <person name="Xi H."/>
        </authorList>
    </citation>
    <scope>NUCLEOTIDE SEQUENCE</scope>
    <source>
        <strain evidence="1">K377</strain>
        <plasmid evidence="1">unnamed3</plasmid>
    </source>
</reference>
<proteinExistence type="predicted"/>
<dbReference type="RefSeq" id="WP_194416409.1">
    <property type="nucleotide sequence ID" value="NZ_JACXXJ020000004.1"/>
</dbReference>
<accession>A0AAE2UQ07</accession>
<keyword evidence="1" id="KW-0614">Plasmid</keyword>
<dbReference type="Proteomes" id="UP000655037">
    <property type="component" value="Unassembled WGS sequence"/>
</dbReference>
<protein>
    <submittedName>
        <fullName evidence="1">Uncharacterized protein</fullName>
    </submittedName>
</protein>
<evidence type="ECO:0000313" key="2">
    <source>
        <dbReference type="Proteomes" id="UP000655037"/>
    </source>
</evidence>
<dbReference type="EMBL" id="JACXXJ020000004">
    <property type="protein sequence ID" value="MBF2714707.1"/>
    <property type="molecule type" value="Genomic_DNA"/>
</dbReference>
<geneLocation type="plasmid" evidence="1">
    <name>unnamed3</name>
</geneLocation>
<organism evidence="1 2">
    <name type="scientific">Agrobacterium vitis</name>
    <name type="common">Rhizobium vitis</name>
    <dbReference type="NCBI Taxonomy" id="373"/>
    <lineage>
        <taxon>Bacteria</taxon>
        <taxon>Pseudomonadati</taxon>
        <taxon>Pseudomonadota</taxon>
        <taxon>Alphaproteobacteria</taxon>
        <taxon>Hyphomicrobiales</taxon>
        <taxon>Rhizobiaceae</taxon>
        <taxon>Rhizobium/Agrobacterium group</taxon>
        <taxon>Agrobacterium</taxon>
    </lineage>
</organism>
<name>A0AAE2UQ07_AGRVI</name>
<dbReference type="AlphaFoldDB" id="A0AAE2UQ07"/>